<keyword evidence="4 6" id="KW-0072">Autophagy</keyword>
<keyword evidence="6" id="KW-0472">Membrane</keyword>
<feature type="region of interest" description="Disordered" evidence="8">
    <location>
        <begin position="1312"/>
        <end position="1374"/>
    </location>
</feature>
<dbReference type="GO" id="GO:0000045">
    <property type="term" value="P:autophagosome assembly"/>
    <property type="evidence" value="ECO:0007669"/>
    <property type="project" value="UniProtKB-UniRule"/>
</dbReference>
<sequence length="1374" mass="152408">MLRVCRAEDGEVFQVSLFALAFASIGLSAHELSKVDATLWEIERDGSLEHFLQNETGVHQDAVLAYLSDGRRLTNENIRDLAGAQDDTIYVFNKFYLDYDLHEVLRELRAQPHLQPQIEDTVSLTPPFRPHQLAKSYLHNAHVHHDYVVHTVNTIRQQNTALSIASRSLDLNILALSEAFDPFAQNAQQTLTKQRQLLAALDTDLVVISAVHIHPAFLGDKARKAAEAGEATHSLTLRFDQTQEYMDRLNEGAYQIRTTLQTNRILESAESSERRAQDAFEKISDIVSRIDTTNSDQLLPELKHTDGLLRKEVESITDTKNLSTELCIGALRRISVLNADLVQLPHLMGALQAEFRAKSSFTHIQRLHNMTYCYGATIIEIVRRKEFSRFFYQRAQTILEVMAKLTSAERRRRQIYRGEVHDQLPFEVRGLDDSVPTIDFSPSGGKDNDADPFPLERAEVEAFMQLLDELDRKLLTDPRTSAHSLKETRTALVKLIDRMDSIESSFEKVVERSLLSSSRMSLSRRRLTEADEAAFHELSERVAALEKEKLEREDVFSKEREQYQAKISRLKEEVKGSSESSQHEREHIEALEREVHSLKAQNESESIARKVLEQRHSELLADVGTLRKGQADALAEGTSRAQEAETLRLELSRMREEHEEVKTLEATHAKRVAQLLADQTETLRSLAEARGRGEDLRAQIDAARSENAAANRALQEVNEQKERLLRAQALEHDRIMRDHIAEADGDRAVLEQRFFETRAQLDENERQLKQAHAEMELLNADAVGLREELQRTEHELREARHVERVLRNDLSEGRASQSDYEQKIADRDRLVAQILDVAIAFRDCHAKALVTLQPLSVHPATAMKNGINPSESVVLSPPRLPMSPLREDATPIDPTDPAAALEILRSYDLDSFSETVSKVGSVMRKWQKQCREYRERAKGKITFRNFAKGDLALFLPTRNSVSKPWAAFNVSFPHYFLNATGRLAEQLRTREWIVARITSISEKIVDARDPSTNPYGLGDGIKYYMLEVEDWTRPGADGAKRRKSSAKQSQGQLSSSPPLERPISPPLDEVAQNASSAAEPLSATRSPNSHLFPVRSRSNSASAGPSSLSRLLAQAGPTETTLETIPATPPTESRSRTPPAARRANGPPSASSSRVVTNVAHSPPVPSPLRPGSRASSQSTRISFSGGRLAPFPKGGVAGSLSKAAATTALSSENPAGSPPTTSASSGGIPGSFDRHERHATSPIEESTPSPAQSVSEGMSNVLWNRRRTASEHVTSPTLVKISKRSPTNSAITPKAGTTTATSALASLLSLGRRRKATVDPDTSLQTGQEQSTDSTVLNVDPDSTAPSPPANENSAGVVPPTPASKLTKKIDGQ</sequence>
<feature type="compositionally biased region" description="Polar residues" evidence="8">
    <location>
        <begin position="1244"/>
        <end position="1263"/>
    </location>
</feature>
<evidence type="ECO:0000256" key="5">
    <source>
        <dbReference type="ARBA" id="ARBA00023054"/>
    </source>
</evidence>
<dbReference type="InterPro" id="IPR045326">
    <property type="entry name" value="ATG17-like_dom"/>
</dbReference>
<evidence type="ECO:0000256" key="1">
    <source>
        <dbReference type="ARBA" id="ARBA00009729"/>
    </source>
</evidence>
<dbReference type="GO" id="GO:0034045">
    <property type="term" value="C:phagophore assembly site membrane"/>
    <property type="evidence" value="ECO:0007669"/>
    <property type="project" value="UniProtKB-SubCell"/>
</dbReference>
<feature type="domain" description="Autophagy protein ATG17-like" evidence="9">
    <location>
        <begin position="133"/>
        <end position="422"/>
    </location>
</feature>
<feature type="compositionally biased region" description="Polar residues" evidence="8">
    <location>
        <begin position="1148"/>
        <end position="1160"/>
    </location>
</feature>
<organism evidence="11 12">
    <name type="scientific">Sanghuangporus baumii</name>
    <name type="common">Phellinus baumii</name>
    <dbReference type="NCBI Taxonomy" id="108892"/>
    <lineage>
        <taxon>Eukaryota</taxon>
        <taxon>Fungi</taxon>
        <taxon>Dikarya</taxon>
        <taxon>Basidiomycota</taxon>
        <taxon>Agaricomycotina</taxon>
        <taxon>Agaricomycetes</taxon>
        <taxon>Hymenochaetales</taxon>
        <taxon>Hymenochaetaceae</taxon>
        <taxon>Sanghuangporus</taxon>
    </lineage>
</organism>
<comment type="similarity">
    <text evidence="1 6">Belongs to the ATG11 family.</text>
</comment>
<dbReference type="GO" id="GO:0034517">
    <property type="term" value="P:ribophagy"/>
    <property type="evidence" value="ECO:0007669"/>
    <property type="project" value="TreeGrafter"/>
</dbReference>
<comment type="subunit">
    <text evidence="6">Homodimer.</text>
</comment>
<feature type="region of interest" description="Disordered" evidence="8">
    <location>
        <begin position="1035"/>
        <end position="1299"/>
    </location>
</feature>
<dbReference type="GO" id="GO:1903599">
    <property type="term" value="P:positive regulation of autophagy of mitochondrion"/>
    <property type="evidence" value="ECO:0007669"/>
    <property type="project" value="UniProtKB-UniRule"/>
</dbReference>
<feature type="domain" description="Autophagy-related protein 11 C-terminal" evidence="10">
    <location>
        <begin position="913"/>
        <end position="1029"/>
    </location>
</feature>
<feature type="compositionally biased region" description="Low complexity" evidence="8">
    <location>
        <begin position="1048"/>
        <end position="1058"/>
    </location>
</feature>
<name>A0A9Q5HVA5_SANBA</name>
<feature type="compositionally biased region" description="Polar residues" evidence="8">
    <location>
        <begin position="1174"/>
        <end position="1183"/>
    </location>
</feature>
<feature type="compositionally biased region" description="Polar residues" evidence="8">
    <location>
        <begin position="1321"/>
        <end position="1338"/>
    </location>
</feature>
<dbReference type="GO" id="GO:0005774">
    <property type="term" value="C:vacuolar membrane"/>
    <property type="evidence" value="ECO:0007669"/>
    <property type="project" value="UniProtKB-SubCell"/>
</dbReference>
<evidence type="ECO:0000313" key="11">
    <source>
        <dbReference type="EMBL" id="OCB86650.1"/>
    </source>
</evidence>
<dbReference type="GO" id="GO:0015031">
    <property type="term" value="P:protein transport"/>
    <property type="evidence" value="ECO:0007669"/>
    <property type="project" value="UniProtKB-KW"/>
</dbReference>
<dbReference type="Proteomes" id="UP000757232">
    <property type="component" value="Unassembled WGS sequence"/>
</dbReference>
<feature type="compositionally biased region" description="Low complexity" evidence="8">
    <location>
        <begin position="1095"/>
        <end position="1113"/>
    </location>
</feature>
<feature type="compositionally biased region" description="Low complexity" evidence="8">
    <location>
        <begin position="1130"/>
        <end position="1144"/>
    </location>
</feature>
<dbReference type="InterPro" id="IPR040040">
    <property type="entry name" value="ATG11"/>
</dbReference>
<dbReference type="PANTHER" id="PTHR13222">
    <property type="entry name" value="RB1-INDUCIBLE COILED-COIL"/>
    <property type="match status" value="1"/>
</dbReference>
<feature type="coiled-coil region" evidence="7">
    <location>
        <begin position="553"/>
        <end position="608"/>
    </location>
</feature>
<evidence type="ECO:0000256" key="7">
    <source>
        <dbReference type="SAM" id="Coils"/>
    </source>
</evidence>
<reference evidence="11" key="1">
    <citation type="submission" date="2016-06" db="EMBL/GenBank/DDBJ databases">
        <title>Draft Genome sequence of the fungus Inonotus baumii.</title>
        <authorList>
            <person name="Zhu H."/>
            <person name="Lin W."/>
        </authorList>
    </citation>
    <scope>NUCLEOTIDE SEQUENCE</scope>
    <source>
        <strain evidence="11">821</strain>
    </source>
</reference>
<evidence type="ECO:0000256" key="3">
    <source>
        <dbReference type="ARBA" id="ARBA00022927"/>
    </source>
</evidence>
<comment type="function">
    <text evidence="6">Involved in cytoplasm to vacuole transport (Cvt), pexophagy, mitophagy and nucleophagy. Recruits mitochondria for their selective degradation via autophagy (mitophagy) during starvation. Works as scaffold proteins that recruit ATG proteins to the pre-autophagosome (PAS), the site of vesicle/autophagosome formation. Required for the Cvt vesicles completion.</text>
</comment>
<evidence type="ECO:0000313" key="12">
    <source>
        <dbReference type="Proteomes" id="UP000757232"/>
    </source>
</evidence>
<comment type="subcellular location">
    <subcellularLocation>
        <location evidence="6">Preautophagosomal structure membrane</location>
        <topology evidence="6">Peripheral membrane protein</topology>
    </subcellularLocation>
    <subcellularLocation>
        <location evidence="6">Vacuole membrane</location>
        <topology evidence="6">Peripheral membrane protein</topology>
    </subcellularLocation>
    <text evidence="6">During pexophagy, accumulates in the vacuolar membrane region, where the peroxisomes contact the vacuole.</text>
</comment>
<feature type="coiled-coil region" evidence="7">
    <location>
        <begin position="758"/>
        <end position="809"/>
    </location>
</feature>
<dbReference type="PANTHER" id="PTHR13222:SF1">
    <property type="entry name" value="RB1-INDUCIBLE COILED-COIL PROTEIN 1"/>
    <property type="match status" value="1"/>
</dbReference>
<keyword evidence="5 7" id="KW-0175">Coiled coil</keyword>
<evidence type="ECO:0000256" key="6">
    <source>
        <dbReference type="RuleBase" id="RU367075"/>
    </source>
</evidence>
<dbReference type="GO" id="GO:0000422">
    <property type="term" value="P:autophagy of mitochondrion"/>
    <property type="evidence" value="ECO:0007669"/>
    <property type="project" value="TreeGrafter"/>
</dbReference>
<keyword evidence="2 6" id="KW-0813">Transport</keyword>
<dbReference type="InterPro" id="IPR019460">
    <property type="entry name" value="Atg11_C"/>
</dbReference>
<evidence type="ECO:0000256" key="8">
    <source>
        <dbReference type="SAM" id="MobiDB-lite"/>
    </source>
</evidence>
<evidence type="ECO:0000259" key="10">
    <source>
        <dbReference type="Pfam" id="PF10377"/>
    </source>
</evidence>
<evidence type="ECO:0000259" key="9">
    <source>
        <dbReference type="Pfam" id="PF04108"/>
    </source>
</evidence>
<dbReference type="GO" id="GO:1990316">
    <property type="term" value="C:Atg1/ULK1 kinase complex"/>
    <property type="evidence" value="ECO:0007669"/>
    <property type="project" value="TreeGrafter"/>
</dbReference>
<comment type="caution">
    <text evidence="11">The sequence shown here is derived from an EMBL/GenBank/DDBJ whole genome shotgun (WGS) entry which is preliminary data.</text>
</comment>
<feature type="compositionally biased region" description="Low complexity" evidence="8">
    <location>
        <begin position="1200"/>
        <end position="1227"/>
    </location>
</feature>
<dbReference type="GO" id="GO:0019901">
    <property type="term" value="F:protein kinase binding"/>
    <property type="evidence" value="ECO:0007669"/>
    <property type="project" value="TreeGrafter"/>
</dbReference>
<dbReference type="GO" id="GO:0060090">
    <property type="term" value="F:molecular adaptor activity"/>
    <property type="evidence" value="ECO:0007669"/>
    <property type="project" value="TreeGrafter"/>
</dbReference>
<dbReference type="Pfam" id="PF10377">
    <property type="entry name" value="ATG11"/>
    <property type="match status" value="1"/>
</dbReference>
<keyword evidence="12" id="KW-1185">Reference proteome</keyword>
<feature type="coiled-coil region" evidence="7">
    <location>
        <begin position="641"/>
        <end position="730"/>
    </location>
</feature>
<evidence type="ECO:0000256" key="4">
    <source>
        <dbReference type="ARBA" id="ARBA00023006"/>
    </source>
</evidence>
<dbReference type="GO" id="GO:0034727">
    <property type="term" value="P:piecemeal microautophagy of the nucleus"/>
    <property type="evidence" value="ECO:0007669"/>
    <property type="project" value="TreeGrafter"/>
</dbReference>
<evidence type="ECO:0000256" key="2">
    <source>
        <dbReference type="ARBA" id="ARBA00022448"/>
    </source>
</evidence>
<keyword evidence="6" id="KW-0926">Vacuole</keyword>
<dbReference type="EMBL" id="LNZH02000200">
    <property type="protein sequence ID" value="OCB86650.1"/>
    <property type="molecule type" value="Genomic_DNA"/>
</dbReference>
<accession>A0A9Q5HVA5</accession>
<protein>
    <recommendedName>
        <fullName evidence="6">Autophagy-related protein 11</fullName>
    </recommendedName>
</protein>
<dbReference type="OrthoDB" id="447953at2759"/>
<dbReference type="Pfam" id="PF04108">
    <property type="entry name" value="ATG17_like"/>
    <property type="match status" value="1"/>
</dbReference>
<keyword evidence="3 6" id="KW-0653">Protein transport</keyword>
<proteinExistence type="inferred from homology"/>
<dbReference type="GO" id="GO:0061709">
    <property type="term" value="P:reticulophagy"/>
    <property type="evidence" value="ECO:0007669"/>
    <property type="project" value="TreeGrafter"/>
</dbReference>
<gene>
    <name evidence="11" type="ORF">A7U60_g6331</name>
</gene>